<reference evidence="1" key="1">
    <citation type="submission" date="2020-06" db="EMBL/GenBank/DDBJ databases">
        <title>Is1294 reorganizes plasmids in a multidrug-resistant Escherichia coli strain by replicative transposition.</title>
        <authorList>
            <person name="Pan Y."/>
            <person name="He D."/>
        </authorList>
    </citation>
    <scope>NUCLEOTIDE SEQUENCE</scope>
    <source>
        <strain evidence="1">TC21-F1</strain>
        <strain evidence="2">TC21-F2</strain>
        <plasmid evidence="1">pC21-F1</plasmid>
        <plasmid evidence="2">pC21-F2</plasmid>
    </source>
</reference>
<protein>
    <submittedName>
        <fullName evidence="1">Uncharacterized protein</fullName>
    </submittedName>
</protein>
<dbReference type="EMBL" id="MT554517">
    <property type="protein sequence ID" value="QMS43624.1"/>
    <property type="molecule type" value="Genomic_DNA"/>
</dbReference>
<dbReference type="EMBL" id="MT554516">
    <property type="protein sequence ID" value="QMS43414.1"/>
    <property type="molecule type" value="Genomic_DNA"/>
</dbReference>
<accession>A0A7D7KJD8</accession>
<proteinExistence type="predicted"/>
<organism evidence="1">
    <name type="scientific">Escherichia coli</name>
    <dbReference type="NCBI Taxonomy" id="562"/>
    <lineage>
        <taxon>Bacteria</taxon>
        <taxon>Pseudomonadati</taxon>
        <taxon>Pseudomonadota</taxon>
        <taxon>Gammaproteobacteria</taxon>
        <taxon>Enterobacterales</taxon>
        <taxon>Enterobacteriaceae</taxon>
        <taxon>Escherichia</taxon>
    </lineage>
</organism>
<evidence type="ECO:0000313" key="1">
    <source>
        <dbReference type="EMBL" id="QMS43414.1"/>
    </source>
</evidence>
<keyword evidence="1" id="KW-0614">Plasmid</keyword>
<name>A0A7D7KJD8_ECOLX</name>
<dbReference type="AlphaFoldDB" id="A0A7D7KJD8"/>
<evidence type="ECO:0000313" key="2">
    <source>
        <dbReference type="EMBL" id="QMS43624.1"/>
    </source>
</evidence>
<geneLocation type="plasmid" evidence="1">
    <name>pC21-F1</name>
</geneLocation>
<sequence>MSVVESLTPTRAQITSTTCITCQDFEAVHAAFSGMQGKTHHSTNPLIIRLSNFQANR</sequence>
<geneLocation type="plasmid" evidence="2">
    <name>pC21-F2</name>
</geneLocation>